<evidence type="ECO:0000256" key="6">
    <source>
        <dbReference type="SAM" id="Phobius"/>
    </source>
</evidence>
<evidence type="ECO:0000256" key="2">
    <source>
        <dbReference type="ARBA" id="ARBA00022692"/>
    </source>
</evidence>
<dbReference type="NCBIfam" id="TIGR01352">
    <property type="entry name" value="tonB_Cterm"/>
    <property type="match status" value="1"/>
</dbReference>
<organism evidence="8 9">
    <name type="scientific">Muricoccus vinaceus</name>
    <dbReference type="NCBI Taxonomy" id="424704"/>
    <lineage>
        <taxon>Bacteria</taxon>
        <taxon>Pseudomonadati</taxon>
        <taxon>Pseudomonadota</taxon>
        <taxon>Alphaproteobacteria</taxon>
        <taxon>Acetobacterales</taxon>
        <taxon>Roseomonadaceae</taxon>
        <taxon>Muricoccus</taxon>
    </lineage>
</organism>
<evidence type="ECO:0000256" key="3">
    <source>
        <dbReference type="ARBA" id="ARBA00022989"/>
    </source>
</evidence>
<evidence type="ECO:0000313" key="8">
    <source>
        <dbReference type="EMBL" id="MFC0389508.1"/>
    </source>
</evidence>
<dbReference type="RefSeq" id="WP_377056950.1">
    <property type="nucleotide sequence ID" value="NZ_JBHLVZ010000114.1"/>
</dbReference>
<accession>A0ABV6J0U9</accession>
<proteinExistence type="predicted"/>
<dbReference type="InterPro" id="IPR037682">
    <property type="entry name" value="TonB_C"/>
</dbReference>
<protein>
    <submittedName>
        <fullName evidence="8">Energy transducer TonB</fullName>
    </submittedName>
</protein>
<sequence>MSATAWDFAPVASPALRPRGRRARRGSWAWWLATVLHAALLAALFVSIDPETLPEPQVVEGTPMVWEGPVGAAEGAPELSTDLPASLAEPAPAPEAPSPSAPAEAPAEAAASRAPPSVAPAGGAPGDVPAPEAAAAQAAPPAATSMRPVAPRLPSADPAPTEALPLPPPAAPPPPAPARPAPAAPPAPVATPAAPGAPMRMVEVPLATTGAIRLGAGSAGAPGESRAVGAPQPGCQDMIGYPPSERARGITGAVNLRLRVSDDGRVVEARITEPSGSFALDEAARSGIRRCRFIPSLRDGIAVWGSRDYRVVFRLD</sequence>
<comment type="subcellular location">
    <subcellularLocation>
        <location evidence="1">Membrane</location>
        <topology evidence="1">Single-pass membrane protein</topology>
    </subcellularLocation>
</comment>
<feature type="domain" description="TonB C-terminal" evidence="7">
    <location>
        <begin position="226"/>
        <end position="316"/>
    </location>
</feature>
<dbReference type="EMBL" id="JBHLVZ010000114">
    <property type="protein sequence ID" value="MFC0389508.1"/>
    <property type="molecule type" value="Genomic_DNA"/>
</dbReference>
<evidence type="ECO:0000313" key="9">
    <source>
        <dbReference type="Proteomes" id="UP001589789"/>
    </source>
</evidence>
<dbReference type="PRINTS" id="PR01217">
    <property type="entry name" value="PRICHEXTENSN"/>
</dbReference>
<dbReference type="Pfam" id="PF03544">
    <property type="entry name" value="TonB_C"/>
    <property type="match status" value="1"/>
</dbReference>
<keyword evidence="2 6" id="KW-0812">Transmembrane</keyword>
<keyword evidence="3 6" id="KW-1133">Transmembrane helix</keyword>
<dbReference type="SUPFAM" id="SSF74653">
    <property type="entry name" value="TolA/TonB C-terminal domain"/>
    <property type="match status" value="1"/>
</dbReference>
<keyword evidence="4 6" id="KW-0472">Membrane</keyword>
<feature type="transmembrane region" description="Helical" evidence="6">
    <location>
        <begin position="28"/>
        <end position="48"/>
    </location>
</feature>
<evidence type="ECO:0000259" key="7">
    <source>
        <dbReference type="PROSITE" id="PS52015"/>
    </source>
</evidence>
<feature type="compositionally biased region" description="Pro residues" evidence="5">
    <location>
        <begin position="165"/>
        <end position="189"/>
    </location>
</feature>
<feature type="compositionally biased region" description="Low complexity" evidence="5">
    <location>
        <begin position="101"/>
        <end position="143"/>
    </location>
</feature>
<name>A0ABV6J0U9_9PROT</name>
<evidence type="ECO:0000256" key="1">
    <source>
        <dbReference type="ARBA" id="ARBA00004167"/>
    </source>
</evidence>
<dbReference type="InterPro" id="IPR006260">
    <property type="entry name" value="TonB/TolA_C"/>
</dbReference>
<dbReference type="Gene3D" id="3.30.1150.10">
    <property type="match status" value="1"/>
</dbReference>
<comment type="caution">
    <text evidence="8">The sequence shown here is derived from an EMBL/GenBank/DDBJ whole genome shotgun (WGS) entry which is preliminary data.</text>
</comment>
<reference evidence="8 9" key="1">
    <citation type="submission" date="2024-09" db="EMBL/GenBank/DDBJ databases">
        <authorList>
            <person name="Sun Q."/>
            <person name="Mori K."/>
        </authorList>
    </citation>
    <scope>NUCLEOTIDE SEQUENCE [LARGE SCALE GENOMIC DNA]</scope>
    <source>
        <strain evidence="8 9">CCM 7468</strain>
    </source>
</reference>
<evidence type="ECO:0000256" key="4">
    <source>
        <dbReference type="ARBA" id="ARBA00023136"/>
    </source>
</evidence>
<evidence type="ECO:0000256" key="5">
    <source>
        <dbReference type="SAM" id="MobiDB-lite"/>
    </source>
</evidence>
<dbReference type="PROSITE" id="PS52015">
    <property type="entry name" value="TONB_CTD"/>
    <property type="match status" value="1"/>
</dbReference>
<gene>
    <name evidence="8" type="ORF">ACFFIC_28760</name>
</gene>
<dbReference type="Proteomes" id="UP001589789">
    <property type="component" value="Unassembled WGS sequence"/>
</dbReference>
<feature type="region of interest" description="Disordered" evidence="5">
    <location>
        <begin position="68"/>
        <end position="192"/>
    </location>
</feature>
<keyword evidence="9" id="KW-1185">Reference proteome</keyword>
<feature type="compositionally biased region" description="Pro residues" evidence="5">
    <location>
        <begin position="91"/>
        <end position="100"/>
    </location>
</feature>